<dbReference type="AlphaFoldDB" id="A0A2X3BYD0"/>
<protein>
    <submittedName>
        <fullName evidence="8">ABC transporter permease</fullName>
    </submittedName>
</protein>
<evidence type="ECO:0000256" key="3">
    <source>
        <dbReference type="ARBA" id="ARBA00022692"/>
    </source>
</evidence>
<evidence type="ECO:0000256" key="1">
    <source>
        <dbReference type="ARBA" id="ARBA00004651"/>
    </source>
</evidence>
<evidence type="ECO:0000313" key="8">
    <source>
        <dbReference type="EMBL" id="SQC09302.1"/>
    </source>
</evidence>
<keyword evidence="3 6" id="KW-0812">Transmembrane</keyword>
<dbReference type="Gene3D" id="3.40.1710.10">
    <property type="entry name" value="abc type-2 transporter like domain"/>
    <property type="match status" value="1"/>
</dbReference>
<evidence type="ECO:0000313" key="9">
    <source>
        <dbReference type="Proteomes" id="UP000251088"/>
    </source>
</evidence>
<organism evidence="8 9">
    <name type="scientific">Klebsiella pneumoniae</name>
    <dbReference type="NCBI Taxonomy" id="573"/>
    <lineage>
        <taxon>Bacteria</taxon>
        <taxon>Pseudomonadati</taxon>
        <taxon>Pseudomonadota</taxon>
        <taxon>Gammaproteobacteria</taxon>
        <taxon>Enterobacterales</taxon>
        <taxon>Enterobacteriaceae</taxon>
        <taxon>Klebsiella/Raoultella group</taxon>
        <taxon>Klebsiella</taxon>
        <taxon>Klebsiella pneumoniae complex</taxon>
    </lineage>
</organism>
<feature type="transmembrane region" description="Helical" evidence="6">
    <location>
        <begin position="29"/>
        <end position="49"/>
    </location>
</feature>
<proteinExistence type="predicted"/>
<dbReference type="PANTHER" id="PTHR30294">
    <property type="entry name" value="MEMBRANE COMPONENT OF ABC TRANSPORTER YHHJ-RELATED"/>
    <property type="match status" value="1"/>
</dbReference>
<dbReference type="InterPro" id="IPR013525">
    <property type="entry name" value="ABC2_TM"/>
</dbReference>
<evidence type="ECO:0000256" key="5">
    <source>
        <dbReference type="ARBA" id="ARBA00023136"/>
    </source>
</evidence>
<dbReference type="GO" id="GO:0005886">
    <property type="term" value="C:plasma membrane"/>
    <property type="evidence" value="ECO:0007669"/>
    <property type="project" value="UniProtKB-SubCell"/>
</dbReference>
<evidence type="ECO:0000256" key="2">
    <source>
        <dbReference type="ARBA" id="ARBA00022475"/>
    </source>
</evidence>
<dbReference type="PANTHER" id="PTHR30294:SF29">
    <property type="entry name" value="MULTIDRUG ABC TRANSPORTER PERMEASE YBHS-RELATED"/>
    <property type="match status" value="1"/>
</dbReference>
<name>A0A2X3BYD0_KLEPN</name>
<reference evidence="8 9" key="1">
    <citation type="submission" date="2018-06" db="EMBL/GenBank/DDBJ databases">
        <authorList>
            <consortium name="Pathogen Informatics"/>
            <person name="Doyle S."/>
        </authorList>
    </citation>
    <scope>NUCLEOTIDE SEQUENCE [LARGE SCALE GENOMIC DNA]</scope>
    <source>
        <strain evidence="8 9">NCTC9128</strain>
    </source>
</reference>
<evidence type="ECO:0000256" key="6">
    <source>
        <dbReference type="SAM" id="Phobius"/>
    </source>
</evidence>
<dbReference type="Proteomes" id="UP000251088">
    <property type="component" value="Unassembled WGS sequence"/>
</dbReference>
<keyword evidence="5 6" id="KW-0472">Membrane</keyword>
<accession>A0A2X3BYD0</accession>
<evidence type="ECO:0000256" key="4">
    <source>
        <dbReference type="ARBA" id="ARBA00022989"/>
    </source>
</evidence>
<gene>
    <name evidence="8" type="ORF">NCTC9128_01265</name>
</gene>
<keyword evidence="4 6" id="KW-1133">Transmembrane helix</keyword>
<keyword evidence="2" id="KW-1003">Cell membrane</keyword>
<comment type="subcellular location">
    <subcellularLocation>
        <location evidence="1">Cell membrane</location>
        <topology evidence="1">Multi-pass membrane protein</topology>
    </subcellularLocation>
</comment>
<evidence type="ECO:0000259" key="7">
    <source>
        <dbReference type="Pfam" id="PF12698"/>
    </source>
</evidence>
<feature type="domain" description="ABC-2 type transporter transmembrane" evidence="7">
    <location>
        <begin position="28"/>
        <end position="123"/>
    </location>
</feature>
<dbReference type="Pfam" id="PF12698">
    <property type="entry name" value="ABC2_membrane_3"/>
    <property type="match status" value="1"/>
</dbReference>
<dbReference type="InterPro" id="IPR051449">
    <property type="entry name" value="ABC-2_transporter_component"/>
</dbReference>
<dbReference type="EMBL" id="UAWN01000005">
    <property type="protein sequence ID" value="SQC09302.1"/>
    <property type="molecule type" value="Genomic_DNA"/>
</dbReference>
<sequence length="175" mass="20101">MKKINFSFSVTRWIGVVIKEIHELRRDKVSISMVLLTPLFQLIILGYAINMDPHNLPTALLNYDTERMSQIFVTEAQNTGYFSMIPVDSEEAAQKAFVRGDVTFIVTIPEGFTRKLLRGEKPQLLIQGMPSIRSPRGMRSAPLCRWRSRCFSTICRATCVWCKKRMISSYHSSHV</sequence>
<dbReference type="GO" id="GO:0140359">
    <property type="term" value="F:ABC-type transporter activity"/>
    <property type="evidence" value="ECO:0007669"/>
    <property type="project" value="InterPro"/>
</dbReference>